<dbReference type="EMBL" id="CAKOGP040002413">
    <property type="protein sequence ID" value="CAJ1968942.1"/>
    <property type="molecule type" value="Genomic_DNA"/>
</dbReference>
<dbReference type="Gene3D" id="3.30.1060.10">
    <property type="entry name" value="Peptide methionine sulphoxide reductase MsrA"/>
    <property type="match status" value="1"/>
</dbReference>
<dbReference type="InterPro" id="IPR002569">
    <property type="entry name" value="Met_Sox_Rdtase_MsrA_dom"/>
</dbReference>
<organism evidence="6 7">
    <name type="scientific">Cylindrotheca closterium</name>
    <dbReference type="NCBI Taxonomy" id="2856"/>
    <lineage>
        <taxon>Eukaryota</taxon>
        <taxon>Sar</taxon>
        <taxon>Stramenopiles</taxon>
        <taxon>Ochrophyta</taxon>
        <taxon>Bacillariophyta</taxon>
        <taxon>Bacillariophyceae</taxon>
        <taxon>Bacillariophycidae</taxon>
        <taxon>Bacillariales</taxon>
        <taxon>Bacillariaceae</taxon>
        <taxon>Cylindrotheca</taxon>
    </lineage>
</organism>
<reference evidence="6" key="1">
    <citation type="submission" date="2023-08" db="EMBL/GenBank/DDBJ databases">
        <authorList>
            <person name="Audoor S."/>
            <person name="Bilcke G."/>
        </authorList>
    </citation>
    <scope>NUCLEOTIDE SEQUENCE</scope>
</reference>
<keyword evidence="7" id="KW-1185">Reference proteome</keyword>
<dbReference type="SUPFAM" id="SSF55068">
    <property type="entry name" value="Peptide methionine sulfoxide reductase"/>
    <property type="match status" value="1"/>
</dbReference>
<evidence type="ECO:0000259" key="5">
    <source>
        <dbReference type="Pfam" id="PF01625"/>
    </source>
</evidence>
<dbReference type="EC" id="1.8.4.11" evidence="2"/>
<keyword evidence="3" id="KW-0560">Oxidoreductase</keyword>
<name>A0AAD2GCT4_9STRA</name>
<dbReference type="Pfam" id="PF01625">
    <property type="entry name" value="PMSR"/>
    <property type="match status" value="1"/>
</dbReference>
<dbReference type="Proteomes" id="UP001295423">
    <property type="component" value="Unassembled WGS sequence"/>
</dbReference>
<accession>A0AAD2GCT4</accession>
<sequence>MYGVTKCVVGYSGGNELNPSYSEMKDHTESVLVEFDPTLISYQSILEKWKALSNPYPGADRQYRTAIFFCNEDQETTARQACGGMEDMVDVEPITRFYLAEARHQNFLARL</sequence>
<comment type="similarity">
    <text evidence="1">Belongs to the MsrA Met sulfoxide reductase family.</text>
</comment>
<protein>
    <recommendedName>
        <fullName evidence="2">peptide-methionine (S)-S-oxide reductase</fullName>
        <ecNumber evidence="2">1.8.4.11</ecNumber>
    </recommendedName>
    <alternativeName>
        <fullName evidence="4">Peptide-methionine (S)-S-oxide reductase</fullName>
    </alternativeName>
</protein>
<gene>
    <name evidence="6" type="ORF">CYCCA115_LOCUS23472</name>
</gene>
<feature type="domain" description="Peptide methionine sulphoxide reductase MsrA" evidence="5">
    <location>
        <begin position="2"/>
        <end position="109"/>
    </location>
</feature>
<evidence type="ECO:0000313" key="6">
    <source>
        <dbReference type="EMBL" id="CAJ1968942.1"/>
    </source>
</evidence>
<evidence type="ECO:0000256" key="4">
    <source>
        <dbReference type="ARBA" id="ARBA00030643"/>
    </source>
</evidence>
<proteinExistence type="inferred from homology"/>
<evidence type="ECO:0000313" key="7">
    <source>
        <dbReference type="Proteomes" id="UP001295423"/>
    </source>
</evidence>
<comment type="caution">
    <text evidence="6">The sequence shown here is derived from an EMBL/GenBank/DDBJ whole genome shotgun (WGS) entry which is preliminary data.</text>
</comment>
<evidence type="ECO:0000256" key="3">
    <source>
        <dbReference type="ARBA" id="ARBA00023002"/>
    </source>
</evidence>
<dbReference type="PANTHER" id="PTHR43774">
    <property type="entry name" value="PEPTIDE METHIONINE SULFOXIDE REDUCTASE"/>
    <property type="match status" value="1"/>
</dbReference>
<dbReference type="AlphaFoldDB" id="A0AAD2GCT4"/>
<dbReference type="InterPro" id="IPR036509">
    <property type="entry name" value="Met_Sox_Rdtase_MsrA_sf"/>
</dbReference>
<evidence type="ECO:0000256" key="2">
    <source>
        <dbReference type="ARBA" id="ARBA00012502"/>
    </source>
</evidence>
<evidence type="ECO:0000256" key="1">
    <source>
        <dbReference type="ARBA" id="ARBA00005591"/>
    </source>
</evidence>
<dbReference type="GO" id="GO:0008113">
    <property type="term" value="F:peptide-methionine (S)-S-oxide reductase activity"/>
    <property type="evidence" value="ECO:0007669"/>
    <property type="project" value="UniProtKB-EC"/>
</dbReference>
<dbReference type="PANTHER" id="PTHR43774:SF1">
    <property type="entry name" value="PEPTIDE METHIONINE SULFOXIDE REDUCTASE MSRA 2"/>
    <property type="match status" value="1"/>
</dbReference>